<dbReference type="AlphaFoldDB" id="A0A5B0PYG7"/>
<dbReference type="OrthoDB" id="2506921at2759"/>
<organism evidence="1 2">
    <name type="scientific">Puccinia graminis f. sp. tritici</name>
    <dbReference type="NCBI Taxonomy" id="56615"/>
    <lineage>
        <taxon>Eukaryota</taxon>
        <taxon>Fungi</taxon>
        <taxon>Dikarya</taxon>
        <taxon>Basidiomycota</taxon>
        <taxon>Pucciniomycotina</taxon>
        <taxon>Pucciniomycetes</taxon>
        <taxon>Pucciniales</taxon>
        <taxon>Pucciniaceae</taxon>
        <taxon>Puccinia</taxon>
    </lineage>
</organism>
<evidence type="ECO:0000313" key="2">
    <source>
        <dbReference type="Proteomes" id="UP000324748"/>
    </source>
</evidence>
<protein>
    <submittedName>
        <fullName evidence="1">Uncharacterized protein</fullName>
    </submittedName>
</protein>
<dbReference type="EMBL" id="VSWC01000040">
    <property type="protein sequence ID" value="KAA1105971.1"/>
    <property type="molecule type" value="Genomic_DNA"/>
</dbReference>
<gene>
    <name evidence="1" type="ORF">PGT21_025335</name>
</gene>
<name>A0A5B0PYG7_PUCGR</name>
<dbReference type="Proteomes" id="UP000324748">
    <property type="component" value="Unassembled WGS sequence"/>
</dbReference>
<evidence type="ECO:0000313" key="1">
    <source>
        <dbReference type="EMBL" id="KAA1105971.1"/>
    </source>
</evidence>
<keyword evidence="2" id="KW-1185">Reference proteome</keyword>
<comment type="caution">
    <text evidence="1">The sequence shown here is derived from an EMBL/GenBank/DDBJ whole genome shotgun (WGS) entry which is preliminary data.</text>
</comment>
<dbReference type="PANTHER" id="PTHR33069:SF3">
    <property type="entry name" value="DYNEIN HEAVY CHAIN TAIL DOMAIN-CONTAINING PROTEIN"/>
    <property type="match status" value="1"/>
</dbReference>
<dbReference type="PANTHER" id="PTHR33069">
    <property type="entry name" value="CHROMOSOME 7, WHOLE GENOME SHOTGUN SEQUENCE-RELATED"/>
    <property type="match status" value="1"/>
</dbReference>
<sequence>MDPSNTSGEEKHWPQAGTFQIINTYSQKHSLNLPKTPEDLVVENFKSLAKQLGVEPINNEDPHSSVIQDNLTIDVVDAKKDLFRKLHSNLIPQLRRQMTDILAPLDPIHLIEDPGAQLEIILGIQSELERTLNQIQSTVATLCPRQVPYTCRNNDQHRKEIKSFRVEGLYNRIMEDLLPDVLWFCNGSVDLIQKMKLTSKKFTGHPDVTSIRKMILDQASLFFEAVDLTNVWLEGSEFDLVQYDWPKEIRGINEELERLLSLINGTAHLEQRNRMSAPLSDPAVQLSKSLLPIFKLSRLFLNKLSHPRLNRKRLPLFTEMRSDQLQFLGDLAANVGLEFYEALEVLKVVDRPGDFFARLNCTRIATKLEDEFESALFLIPIYFLPLFPDTEGFPIQNHFKAWFVTWCTQFSLAIQNFLEAAESFDHGAL</sequence>
<accession>A0A5B0PYG7</accession>
<reference evidence="1 2" key="1">
    <citation type="submission" date="2019-05" db="EMBL/GenBank/DDBJ databases">
        <title>Emergence of the Ug99 lineage of the wheat stem rust pathogen through somatic hybridization.</title>
        <authorList>
            <person name="Li F."/>
            <person name="Upadhyaya N.M."/>
            <person name="Sperschneider J."/>
            <person name="Matny O."/>
            <person name="Nguyen-Phuc H."/>
            <person name="Mago R."/>
            <person name="Raley C."/>
            <person name="Miller M.E."/>
            <person name="Silverstein K.A.T."/>
            <person name="Henningsen E."/>
            <person name="Hirsch C.D."/>
            <person name="Visser B."/>
            <person name="Pretorius Z.A."/>
            <person name="Steffenson B.J."/>
            <person name="Schwessinger B."/>
            <person name="Dodds P.N."/>
            <person name="Figueroa M."/>
        </authorList>
    </citation>
    <scope>NUCLEOTIDE SEQUENCE [LARGE SCALE GENOMIC DNA]</scope>
    <source>
        <strain evidence="1">21-0</strain>
    </source>
</reference>
<proteinExistence type="predicted"/>